<dbReference type="KEGG" id="salh:HMF8227_00357"/>
<dbReference type="PANTHER" id="PTHR30545">
    <property type="entry name" value="SUGAR FERMENTATION STIMULATION PROTEIN A"/>
    <property type="match status" value="1"/>
</dbReference>
<organism evidence="4 5">
    <name type="scientific">Saliniradius amylolyticus</name>
    <dbReference type="NCBI Taxonomy" id="2183582"/>
    <lineage>
        <taxon>Bacteria</taxon>
        <taxon>Pseudomonadati</taxon>
        <taxon>Pseudomonadota</taxon>
        <taxon>Gammaproteobacteria</taxon>
        <taxon>Alteromonadales</taxon>
        <taxon>Alteromonadaceae</taxon>
        <taxon>Saliniradius</taxon>
    </lineage>
</organism>
<dbReference type="Pfam" id="PF17746">
    <property type="entry name" value="SfsA_N"/>
    <property type="match status" value="1"/>
</dbReference>
<keyword evidence="5" id="KW-1185">Reference proteome</keyword>
<sequence length="234" mass="26300">MKFDPPLIRGKLIKRYKRFLADVRLENGEQVTAHCANTGAMTACLWPDYPVYLSYSDNPKRKLAYSWQLAQNPQGDWIGINTHSANKLVAEAVTEGRIPELAGYERQRSEVRYGEQNSRADLVLESEQRPRCVVEVKSVTLLDETQGYFPDTVTTRGQKHLEELISVVQAGQRAVLFFCVQHSGISSVKVAEHLDPAYARLFYQALEQGVEVLAYGCDFSPEAVVLNQPVPVNV</sequence>
<dbReference type="AlphaFoldDB" id="A0A2S2DZS5"/>
<dbReference type="InterPro" id="IPR041465">
    <property type="entry name" value="SfsA_N"/>
</dbReference>
<evidence type="ECO:0000259" key="2">
    <source>
        <dbReference type="Pfam" id="PF03749"/>
    </source>
</evidence>
<dbReference type="InterPro" id="IPR005224">
    <property type="entry name" value="SfsA"/>
</dbReference>
<dbReference type="GO" id="GO:0003677">
    <property type="term" value="F:DNA binding"/>
    <property type="evidence" value="ECO:0007669"/>
    <property type="project" value="InterPro"/>
</dbReference>
<dbReference type="OrthoDB" id="9802365at2"/>
<dbReference type="InterPro" id="IPR040452">
    <property type="entry name" value="SfsA_C"/>
</dbReference>
<dbReference type="Gene3D" id="3.40.1350.60">
    <property type="match status" value="1"/>
</dbReference>
<dbReference type="FunFam" id="2.40.50.580:FF:000001">
    <property type="entry name" value="Sugar fermentation stimulation protein A"/>
    <property type="match status" value="1"/>
</dbReference>
<dbReference type="Pfam" id="PF03749">
    <property type="entry name" value="SfsA"/>
    <property type="match status" value="1"/>
</dbReference>
<dbReference type="PANTHER" id="PTHR30545:SF2">
    <property type="entry name" value="SUGAR FERMENTATION STIMULATION PROTEIN A"/>
    <property type="match status" value="1"/>
</dbReference>
<evidence type="ECO:0000256" key="1">
    <source>
        <dbReference type="HAMAP-Rule" id="MF_00095"/>
    </source>
</evidence>
<dbReference type="HAMAP" id="MF_00095">
    <property type="entry name" value="SfsA"/>
    <property type="match status" value="1"/>
</dbReference>
<dbReference type="NCBIfam" id="TIGR00230">
    <property type="entry name" value="sfsA"/>
    <property type="match status" value="1"/>
</dbReference>
<comment type="similarity">
    <text evidence="1">Belongs to the SfsA family.</text>
</comment>
<dbReference type="RefSeq" id="WP_109338549.1">
    <property type="nucleotide sequence ID" value="NZ_CP029347.1"/>
</dbReference>
<dbReference type="EMBL" id="CP029347">
    <property type="protein sequence ID" value="AWL10863.1"/>
    <property type="molecule type" value="Genomic_DNA"/>
</dbReference>
<dbReference type="Proteomes" id="UP000245728">
    <property type="component" value="Chromosome"/>
</dbReference>
<accession>A0A2S2DZS5</accession>
<dbReference type="Gene3D" id="2.40.50.580">
    <property type="match status" value="1"/>
</dbReference>
<dbReference type="FunFam" id="3.40.1350.60:FF:000001">
    <property type="entry name" value="Sugar fermentation stimulation protein A"/>
    <property type="match status" value="1"/>
</dbReference>
<evidence type="ECO:0000313" key="5">
    <source>
        <dbReference type="Proteomes" id="UP000245728"/>
    </source>
</evidence>
<gene>
    <name evidence="1" type="primary">sfsA</name>
    <name evidence="4" type="ORF">HMF8227_00357</name>
</gene>
<reference evidence="4 5" key="1">
    <citation type="submission" date="2018-05" db="EMBL/GenBank/DDBJ databases">
        <title>Salinimonas sp. HMF8227 Genome sequencing and assembly.</title>
        <authorList>
            <person name="Kang H."/>
            <person name="Kang J."/>
            <person name="Cha I."/>
            <person name="Kim H."/>
            <person name="Joh K."/>
        </authorList>
    </citation>
    <scope>NUCLEOTIDE SEQUENCE [LARGE SCALE GENOMIC DNA]</scope>
    <source>
        <strain evidence="4 5">HMF8227</strain>
    </source>
</reference>
<protein>
    <recommendedName>
        <fullName evidence="1">Sugar fermentation stimulation protein homolog</fullName>
    </recommendedName>
</protein>
<feature type="domain" description="SfsA N-terminal OB" evidence="3">
    <location>
        <begin position="13"/>
        <end position="80"/>
    </location>
</feature>
<evidence type="ECO:0000313" key="4">
    <source>
        <dbReference type="EMBL" id="AWL10863.1"/>
    </source>
</evidence>
<evidence type="ECO:0000259" key="3">
    <source>
        <dbReference type="Pfam" id="PF17746"/>
    </source>
</evidence>
<name>A0A2S2DZS5_9ALTE</name>
<dbReference type="CDD" id="cd22359">
    <property type="entry name" value="SfsA-like_bacterial"/>
    <property type="match status" value="1"/>
</dbReference>
<feature type="domain" description="Sugar fermentation stimulation protein C-terminal" evidence="2">
    <location>
        <begin position="84"/>
        <end position="222"/>
    </location>
</feature>
<proteinExistence type="inferred from homology"/>